<dbReference type="Pfam" id="PF25600">
    <property type="entry name" value="TRIM_CC"/>
    <property type="match status" value="1"/>
</dbReference>
<accession>A0A3Q2UHN4</accession>
<dbReference type="InterPro" id="IPR003879">
    <property type="entry name" value="Butyrophylin_SPRY"/>
</dbReference>
<name>A0A3Q2UHN4_FUNHE</name>
<dbReference type="SUPFAM" id="SSF49899">
    <property type="entry name" value="Concanavalin A-like lectins/glucanases"/>
    <property type="match status" value="1"/>
</dbReference>
<sequence length="304" mass="34365">MRNGSRCRQQDAGTATTAIAENCSSLINSVQKSLDDFKDVIEQKQKETEKQAEGFIKQLEEEISELMAERSEMMQLAQTKEHSYLLQNTQPMKDWTRVTVQSSCDVTVRTAAAKLERISKEMKELSSRVELEKVRLYGVDVTLDPNTANPYLVLSDDGKRVSCGDAEQVLPDRPERLSSFGVLGRQSFSSGRFYYEVKVKGKTKWDLGVVRESVNRKGENTICPENGYWVVWLRNGHYRALTSPSEPLSLMSKPQKVGVFVDYEEGLVSFYDAEAAHLLFSFTTCDFSEKLHPKNGCFPPCLVC</sequence>
<feature type="domain" description="B30.2/SPRY" evidence="2">
    <location>
        <begin position="121"/>
        <end position="304"/>
    </location>
</feature>
<dbReference type="Pfam" id="PF13765">
    <property type="entry name" value="PRY"/>
    <property type="match status" value="1"/>
</dbReference>
<evidence type="ECO:0000313" key="3">
    <source>
        <dbReference type="Ensembl" id="ENSFHEP00000029955.1"/>
    </source>
</evidence>
<evidence type="ECO:0000256" key="1">
    <source>
        <dbReference type="SAM" id="Coils"/>
    </source>
</evidence>
<feature type="coiled-coil region" evidence="1">
    <location>
        <begin position="27"/>
        <end position="76"/>
    </location>
</feature>
<dbReference type="InterPro" id="IPR058030">
    <property type="entry name" value="TRIM8/14/16/25/29/45/65_CC"/>
</dbReference>
<keyword evidence="4" id="KW-1185">Reference proteome</keyword>
<dbReference type="GeneTree" id="ENSGT01040000240400"/>
<protein>
    <recommendedName>
        <fullName evidence="2">B30.2/SPRY domain-containing protein</fullName>
    </recommendedName>
</protein>
<dbReference type="AlphaFoldDB" id="A0A3Q2UHN4"/>
<evidence type="ECO:0000313" key="4">
    <source>
        <dbReference type="Proteomes" id="UP000265000"/>
    </source>
</evidence>
<dbReference type="FunFam" id="2.60.120.920:FF:000004">
    <property type="entry name" value="Butyrophilin subfamily 1 member A1"/>
    <property type="match status" value="1"/>
</dbReference>
<dbReference type="InterPro" id="IPR043136">
    <property type="entry name" value="B30.2/SPRY_sf"/>
</dbReference>
<dbReference type="InterPro" id="IPR001870">
    <property type="entry name" value="B30.2/SPRY"/>
</dbReference>
<dbReference type="CDD" id="cd13733">
    <property type="entry name" value="SPRY_PRY_C-I_1"/>
    <property type="match status" value="1"/>
</dbReference>
<dbReference type="Ensembl" id="ENSFHET00000021024.1">
    <property type="protein sequence ID" value="ENSFHEP00000029955.1"/>
    <property type="gene ID" value="ENSFHEG00000014963.1"/>
</dbReference>
<dbReference type="InterPro" id="IPR006574">
    <property type="entry name" value="PRY"/>
</dbReference>
<dbReference type="InterPro" id="IPR003877">
    <property type="entry name" value="SPRY_dom"/>
</dbReference>
<dbReference type="PANTHER" id="PTHR24103">
    <property type="entry name" value="E3 UBIQUITIN-PROTEIN LIGASE TRIM"/>
    <property type="match status" value="1"/>
</dbReference>
<dbReference type="Gene3D" id="2.60.120.920">
    <property type="match status" value="1"/>
</dbReference>
<dbReference type="PRINTS" id="PR01407">
    <property type="entry name" value="BUTYPHLNCDUF"/>
</dbReference>
<dbReference type="PROSITE" id="PS50188">
    <property type="entry name" value="B302_SPRY"/>
    <property type="match status" value="1"/>
</dbReference>
<keyword evidence="1" id="KW-0175">Coiled coil</keyword>
<proteinExistence type="predicted"/>
<dbReference type="InterPro" id="IPR013320">
    <property type="entry name" value="ConA-like_dom_sf"/>
</dbReference>
<evidence type="ECO:0000259" key="2">
    <source>
        <dbReference type="PROSITE" id="PS50188"/>
    </source>
</evidence>
<dbReference type="SMART" id="SM00589">
    <property type="entry name" value="PRY"/>
    <property type="match status" value="1"/>
</dbReference>
<dbReference type="Pfam" id="PF00622">
    <property type="entry name" value="SPRY"/>
    <property type="match status" value="1"/>
</dbReference>
<reference evidence="3" key="1">
    <citation type="submission" date="2025-08" db="UniProtKB">
        <authorList>
            <consortium name="Ensembl"/>
        </authorList>
    </citation>
    <scope>IDENTIFICATION</scope>
</reference>
<reference evidence="3" key="2">
    <citation type="submission" date="2025-09" db="UniProtKB">
        <authorList>
            <consortium name="Ensembl"/>
        </authorList>
    </citation>
    <scope>IDENTIFICATION</scope>
</reference>
<dbReference type="InterPro" id="IPR050143">
    <property type="entry name" value="TRIM/RBCC"/>
</dbReference>
<dbReference type="SMART" id="SM00449">
    <property type="entry name" value="SPRY"/>
    <property type="match status" value="1"/>
</dbReference>
<dbReference type="Proteomes" id="UP000265000">
    <property type="component" value="Unplaced"/>
</dbReference>
<feature type="coiled-coil region" evidence="1">
    <location>
        <begin position="108"/>
        <end position="135"/>
    </location>
</feature>
<organism evidence="3 4">
    <name type="scientific">Fundulus heteroclitus</name>
    <name type="common">Killifish</name>
    <name type="synonym">Mummichog</name>
    <dbReference type="NCBI Taxonomy" id="8078"/>
    <lineage>
        <taxon>Eukaryota</taxon>
        <taxon>Metazoa</taxon>
        <taxon>Chordata</taxon>
        <taxon>Craniata</taxon>
        <taxon>Vertebrata</taxon>
        <taxon>Euteleostomi</taxon>
        <taxon>Actinopterygii</taxon>
        <taxon>Neopterygii</taxon>
        <taxon>Teleostei</taxon>
        <taxon>Neoteleostei</taxon>
        <taxon>Acanthomorphata</taxon>
        <taxon>Ovalentaria</taxon>
        <taxon>Atherinomorphae</taxon>
        <taxon>Cyprinodontiformes</taxon>
        <taxon>Fundulidae</taxon>
        <taxon>Fundulus</taxon>
    </lineage>
</organism>